<dbReference type="InterPro" id="IPR010982">
    <property type="entry name" value="Lambda_DNA-bd_dom_sf"/>
</dbReference>
<keyword evidence="3" id="KW-1185">Reference proteome</keyword>
<evidence type="ECO:0000259" key="1">
    <source>
        <dbReference type="PROSITE" id="PS50943"/>
    </source>
</evidence>
<dbReference type="SMART" id="SM00530">
    <property type="entry name" value="HTH_XRE"/>
    <property type="match status" value="1"/>
</dbReference>
<organism evidence="2 3">
    <name type="scientific">Lederbergia citri</name>
    <dbReference type="NCBI Taxonomy" id="2833580"/>
    <lineage>
        <taxon>Bacteria</taxon>
        <taxon>Bacillati</taxon>
        <taxon>Bacillota</taxon>
        <taxon>Bacilli</taxon>
        <taxon>Bacillales</taxon>
        <taxon>Bacillaceae</taxon>
        <taxon>Lederbergia</taxon>
    </lineage>
</organism>
<feature type="domain" description="HTH cro/C1-type" evidence="1">
    <location>
        <begin position="6"/>
        <end position="52"/>
    </location>
</feature>
<name>A0A942TB04_9BACI</name>
<dbReference type="Gene3D" id="1.10.260.40">
    <property type="entry name" value="lambda repressor-like DNA-binding domains"/>
    <property type="match status" value="1"/>
</dbReference>
<protein>
    <submittedName>
        <fullName evidence="2">Helix-turn-helix domain-containing protein</fullName>
    </submittedName>
</protein>
<dbReference type="SUPFAM" id="SSF47413">
    <property type="entry name" value="lambda repressor-like DNA-binding domains"/>
    <property type="match status" value="1"/>
</dbReference>
<evidence type="ECO:0000313" key="2">
    <source>
        <dbReference type="EMBL" id="MBS4193486.1"/>
    </source>
</evidence>
<dbReference type="CDD" id="cd00093">
    <property type="entry name" value="HTH_XRE"/>
    <property type="match status" value="1"/>
</dbReference>
<dbReference type="InterPro" id="IPR001387">
    <property type="entry name" value="Cro/C1-type_HTH"/>
</dbReference>
<dbReference type="GO" id="GO:0003677">
    <property type="term" value="F:DNA binding"/>
    <property type="evidence" value="ECO:0007669"/>
    <property type="project" value="InterPro"/>
</dbReference>
<dbReference type="EMBL" id="JAGYPG010000001">
    <property type="protein sequence ID" value="MBS4193486.1"/>
    <property type="molecule type" value="Genomic_DNA"/>
</dbReference>
<dbReference type="Pfam" id="PF13560">
    <property type="entry name" value="HTH_31"/>
    <property type="match status" value="1"/>
</dbReference>
<dbReference type="AlphaFoldDB" id="A0A942TB04"/>
<dbReference type="PROSITE" id="PS50943">
    <property type="entry name" value="HTH_CROC1"/>
    <property type="match status" value="1"/>
</dbReference>
<evidence type="ECO:0000313" key="3">
    <source>
        <dbReference type="Proteomes" id="UP000681414"/>
    </source>
</evidence>
<accession>A0A942TB04</accession>
<reference evidence="2 3" key="1">
    <citation type="submission" date="2021-05" db="EMBL/GenBank/DDBJ databases">
        <title>Novel Bacillus species.</title>
        <authorList>
            <person name="Liu G."/>
        </authorList>
    </citation>
    <scope>NUCLEOTIDE SEQUENCE [LARGE SCALE GENOMIC DNA]</scope>
    <source>
        <strain evidence="3">FJAT-49780</strain>
    </source>
</reference>
<dbReference type="Proteomes" id="UP000681414">
    <property type="component" value="Unassembled WGS sequence"/>
</dbReference>
<sequence length="73" mass="8382">MQANKMRTIRHYLGLTQEDFAKRLSVSPATICLVEQGKRGMSGHLAARLARIEMEFSDDFYLFSDKFNQNIPS</sequence>
<dbReference type="RefSeq" id="WP_213122789.1">
    <property type="nucleotide sequence ID" value="NZ_JAGYPG010000001.1"/>
</dbReference>
<comment type="caution">
    <text evidence="2">The sequence shown here is derived from an EMBL/GenBank/DDBJ whole genome shotgun (WGS) entry which is preliminary data.</text>
</comment>
<proteinExistence type="predicted"/>
<gene>
    <name evidence="2" type="ORF">KHA97_00190</name>
</gene>